<reference evidence="2 3" key="1">
    <citation type="journal article" date="2013" name="Genome Biol.">
        <title>Genome of Acanthamoeba castellanii highlights extensive lateral gene transfer and early evolution of tyrosine kinase signaling.</title>
        <authorList>
            <person name="Clarke M."/>
            <person name="Lohan A.J."/>
            <person name="Liu B."/>
            <person name="Lagkouvardos I."/>
            <person name="Roy S."/>
            <person name="Zafar N."/>
            <person name="Bertelli C."/>
            <person name="Schilde C."/>
            <person name="Kianianmomeni A."/>
            <person name="Burglin T.R."/>
            <person name="Frech C."/>
            <person name="Turcotte B."/>
            <person name="Kopec K.O."/>
            <person name="Synnott J.M."/>
            <person name="Choo C."/>
            <person name="Paponov I."/>
            <person name="Finkler A."/>
            <person name="Soon Heng Tan C."/>
            <person name="Hutchins A.P."/>
            <person name="Weinmeier T."/>
            <person name="Rattei T."/>
            <person name="Chu J.S."/>
            <person name="Gimenez G."/>
            <person name="Irimia M."/>
            <person name="Rigden D.J."/>
            <person name="Fitzpatrick D.A."/>
            <person name="Lorenzo-Morales J."/>
            <person name="Bateman A."/>
            <person name="Chiu C.H."/>
            <person name="Tang P."/>
            <person name="Hegemann P."/>
            <person name="Fromm H."/>
            <person name="Raoult D."/>
            <person name="Greub G."/>
            <person name="Miranda-Saavedra D."/>
            <person name="Chen N."/>
            <person name="Nash P."/>
            <person name="Ginger M.L."/>
            <person name="Horn M."/>
            <person name="Schaap P."/>
            <person name="Caler L."/>
            <person name="Loftus B."/>
        </authorList>
    </citation>
    <scope>NUCLEOTIDE SEQUENCE [LARGE SCALE GENOMIC DNA]</scope>
    <source>
        <strain evidence="2 3">Neff</strain>
    </source>
</reference>
<protein>
    <submittedName>
        <fullName evidence="2">Nocturnin, putative</fullName>
    </submittedName>
</protein>
<dbReference type="SUPFAM" id="SSF56219">
    <property type="entry name" value="DNase I-like"/>
    <property type="match status" value="1"/>
</dbReference>
<sequence length="433" mass="48359">MATTAAAVVGVGGVAKASPATRRLFPIVRSREGASELPAAVPTISIAQFNILGSNLASPAHFPYVKPEHLAWKRRKHTLLNEIKQLGTATRADSSSSSAPSASASSMSLADVLCFQELTDYWAFFQRELAQLGYASVYVKRPSLHGTSWSGVEKKDGCGIFFKDDRFKLVMERSINFKDQHDRVALMVLLEDRNGASSTGTGGKRDEGEKRKRDLVLVTTTHLYWDSAKIDDQMKELREVGEGIEEMRSLVEREYKQSELPIFFCGDFNNSPQSPIYRYMRDEIGVRADPRSSTRMRSAYDVYGSLQPDQGRILPAEGNAAGPQQEPTHTTVTSRRCWTIDYIWYNPASLRPTHLLEVPEEEALRAEAGPEGWVERENERRLSEARVRGKSEAEVELLRTDAEGARKYNGLPNTDFGSDHLPLMAVFEIAPNQ</sequence>
<dbReference type="Pfam" id="PF03372">
    <property type="entry name" value="Exo_endo_phos"/>
    <property type="match status" value="1"/>
</dbReference>
<keyword evidence="3" id="KW-1185">Reference proteome</keyword>
<dbReference type="EMBL" id="KB008073">
    <property type="protein sequence ID" value="ELR14054.1"/>
    <property type="molecule type" value="Genomic_DNA"/>
</dbReference>
<dbReference type="OrthoDB" id="276515at2759"/>
<dbReference type="KEGG" id="acan:ACA1_366660"/>
<dbReference type="AlphaFoldDB" id="L8GMK7"/>
<feature type="domain" description="Endonuclease/exonuclease/phosphatase" evidence="1">
    <location>
        <begin position="47"/>
        <end position="420"/>
    </location>
</feature>
<dbReference type="PANTHER" id="PTHR12121:SF68">
    <property type="entry name" value="CARBON CATABOLITE REPRESSOR PROTEIN 4 HOMOLOG 4-RELATED"/>
    <property type="match status" value="1"/>
</dbReference>
<organism evidence="2 3">
    <name type="scientific">Acanthamoeba castellanii (strain ATCC 30010 / Neff)</name>
    <dbReference type="NCBI Taxonomy" id="1257118"/>
    <lineage>
        <taxon>Eukaryota</taxon>
        <taxon>Amoebozoa</taxon>
        <taxon>Discosea</taxon>
        <taxon>Longamoebia</taxon>
        <taxon>Centramoebida</taxon>
        <taxon>Acanthamoebidae</taxon>
        <taxon>Acanthamoeba</taxon>
    </lineage>
</organism>
<dbReference type="STRING" id="1257118.L8GMK7"/>
<dbReference type="PANTHER" id="PTHR12121">
    <property type="entry name" value="CARBON CATABOLITE REPRESSOR PROTEIN 4"/>
    <property type="match status" value="1"/>
</dbReference>
<dbReference type="InterPro" id="IPR005135">
    <property type="entry name" value="Endo/exonuclease/phosphatase"/>
</dbReference>
<dbReference type="OMA" id="CTHLWWN"/>
<evidence type="ECO:0000313" key="2">
    <source>
        <dbReference type="EMBL" id="ELR14054.1"/>
    </source>
</evidence>
<dbReference type="GeneID" id="14914557"/>
<proteinExistence type="predicted"/>
<dbReference type="InterPro" id="IPR036691">
    <property type="entry name" value="Endo/exonu/phosph_ase_sf"/>
</dbReference>
<dbReference type="InterPro" id="IPR050410">
    <property type="entry name" value="CCR4/nocturin_mRNA_transcr"/>
</dbReference>
<evidence type="ECO:0000313" key="3">
    <source>
        <dbReference type="Proteomes" id="UP000011083"/>
    </source>
</evidence>
<name>L8GMK7_ACACF</name>
<gene>
    <name evidence="2" type="ORF">ACA1_366660</name>
</gene>
<dbReference type="VEuPathDB" id="AmoebaDB:ACA1_366660"/>
<accession>L8GMK7</accession>
<evidence type="ECO:0000259" key="1">
    <source>
        <dbReference type="Pfam" id="PF03372"/>
    </source>
</evidence>
<dbReference type="GO" id="GO:0000175">
    <property type="term" value="F:3'-5'-RNA exonuclease activity"/>
    <property type="evidence" value="ECO:0007669"/>
    <property type="project" value="TreeGrafter"/>
</dbReference>
<dbReference type="RefSeq" id="XP_004336067.1">
    <property type="nucleotide sequence ID" value="XM_004336019.1"/>
</dbReference>
<dbReference type="Gene3D" id="3.60.10.10">
    <property type="entry name" value="Endonuclease/exonuclease/phosphatase"/>
    <property type="match status" value="1"/>
</dbReference>
<dbReference type="Proteomes" id="UP000011083">
    <property type="component" value="Unassembled WGS sequence"/>
</dbReference>